<gene>
    <name evidence="3" type="ORF">GCM10023322_76410</name>
</gene>
<evidence type="ECO:0000256" key="1">
    <source>
        <dbReference type="ARBA" id="ARBA00023239"/>
    </source>
</evidence>
<dbReference type="InterPro" id="IPR032466">
    <property type="entry name" value="Metal_Hydrolase"/>
</dbReference>
<dbReference type="PANTHER" id="PTHR21240">
    <property type="entry name" value="2-AMINO-3-CARBOXYLMUCONATE-6-SEMIALDEHYDE DECARBOXYLASE"/>
    <property type="match status" value="1"/>
</dbReference>
<dbReference type="Proteomes" id="UP001501570">
    <property type="component" value="Unassembled WGS sequence"/>
</dbReference>
<reference evidence="4" key="1">
    <citation type="journal article" date="2019" name="Int. J. Syst. Evol. Microbiol.">
        <title>The Global Catalogue of Microorganisms (GCM) 10K type strain sequencing project: providing services to taxonomists for standard genome sequencing and annotation.</title>
        <authorList>
            <consortium name="The Broad Institute Genomics Platform"/>
            <consortium name="The Broad Institute Genome Sequencing Center for Infectious Disease"/>
            <person name="Wu L."/>
            <person name="Ma J."/>
        </authorList>
    </citation>
    <scope>NUCLEOTIDE SEQUENCE [LARGE SCALE GENOMIC DNA]</scope>
    <source>
        <strain evidence="4">JCM 18304</strain>
    </source>
</reference>
<keyword evidence="1" id="KW-0456">Lyase</keyword>
<dbReference type="Pfam" id="PF04909">
    <property type="entry name" value="Amidohydro_2"/>
    <property type="match status" value="1"/>
</dbReference>
<dbReference type="CDD" id="cd01292">
    <property type="entry name" value="metallo-dependent_hydrolases"/>
    <property type="match status" value="1"/>
</dbReference>
<evidence type="ECO:0000259" key="2">
    <source>
        <dbReference type="Pfam" id="PF04909"/>
    </source>
</evidence>
<dbReference type="PANTHER" id="PTHR21240:SF28">
    <property type="entry name" value="ISO-OROTATE DECARBOXYLASE (EUROFUNG)"/>
    <property type="match status" value="1"/>
</dbReference>
<organism evidence="3 4">
    <name type="scientific">Rugosimonospora acidiphila</name>
    <dbReference type="NCBI Taxonomy" id="556531"/>
    <lineage>
        <taxon>Bacteria</taxon>
        <taxon>Bacillati</taxon>
        <taxon>Actinomycetota</taxon>
        <taxon>Actinomycetes</taxon>
        <taxon>Micromonosporales</taxon>
        <taxon>Micromonosporaceae</taxon>
        <taxon>Rugosimonospora</taxon>
    </lineage>
</organism>
<name>A0ABP9SNR4_9ACTN</name>
<comment type="caution">
    <text evidence="3">The sequence shown here is derived from an EMBL/GenBank/DDBJ whole genome shotgun (WGS) entry which is preliminary data.</text>
</comment>
<dbReference type="InterPro" id="IPR006680">
    <property type="entry name" value="Amidohydro-rel"/>
</dbReference>
<accession>A0ABP9SNR4</accession>
<sequence length="279" mass="30257">MIVTSSGTEHFVFDGHVHLGRARPYQTSNVGVDAYHAEDLIRDMDQAGVDMAVAFPRAEPITDYTSGNGYVLEAARRYPTRIVPYARINPYFADRCLDQIDQYAARGVRGIKLHPFKDFGATAVNSVDFIHPILERAGRHGLVVIIHSGGPWNATPTLIGDLALSFPSVNFILAHAGGELEEDTMVVAKLLPTSNYYVDCAGVHNPKTIGRLVRALGADHVLFGSDRASVPYGFEISKIARYAALDDQTVAGILGGNLLKLLGIEPDVAAYQRVDLAAI</sequence>
<dbReference type="Gene3D" id="3.20.20.140">
    <property type="entry name" value="Metal-dependent hydrolases"/>
    <property type="match status" value="1"/>
</dbReference>
<feature type="domain" description="Amidohydrolase-related" evidence="2">
    <location>
        <begin position="14"/>
        <end position="264"/>
    </location>
</feature>
<evidence type="ECO:0000313" key="4">
    <source>
        <dbReference type="Proteomes" id="UP001501570"/>
    </source>
</evidence>
<protein>
    <recommendedName>
        <fullName evidence="2">Amidohydrolase-related domain-containing protein</fullName>
    </recommendedName>
</protein>
<keyword evidence="4" id="KW-1185">Reference proteome</keyword>
<dbReference type="InterPro" id="IPR032465">
    <property type="entry name" value="ACMSD"/>
</dbReference>
<dbReference type="RefSeq" id="WP_345638168.1">
    <property type="nucleotide sequence ID" value="NZ_BAABJQ010000040.1"/>
</dbReference>
<dbReference type="SUPFAM" id="SSF51556">
    <property type="entry name" value="Metallo-dependent hydrolases"/>
    <property type="match status" value="1"/>
</dbReference>
<evidence type="ECO:0000313" key="3">
    <source>
        <dbReference type="EMBL" id="GAA5199856.1"/>
    </source>
</evidence>
<dbReference type="EMBL" id="BAABJQ010000040">
    <property type="protein sequence ID" value="GAA5199856.1"/>
    <property type="molecule type" value="Genomic_DNA"/>
</dbReference>
<proteinExistence type="predicted"/>